<dbReference type="AlphaFoldDB" id="A0A212JH55"/>
<evidence type="ECO:0008006" key="3">
    <source>
        <dbReference type="Google" id="ProtNLM"/>
    </source>
</evidence>
<name>A0A212JH55_9PROT</name>
<reference evidence="2" key="1">
    <citation type="submission" date="2016-04" db="EMBL/GenBank/DDBJ databases">
        <authorList>
            <person name="Evans L.H."/>
            <person name="Alamgir A."/>
            <person name="Owens N."/>
            <person name="Weber N.D."/>
            <person name="Virtaneva K."/>
            <person name="Barbian K."/>
            <person name="Babar A."/>
            <person name="Rosenke K."/>
        </authorList>
    </citation>
    <scope>NUCLEOTIDE SEQUENCE</scope>
    <source>
        <strain evidence="2">86</strain>
    </source>
</reference>
<feature type="chain" id="PRO_5012713393" description="Cellulase-like protein" evidence="1">
    <location>
        <begin position="25"/>
        <end position="141"/>
    </location>
</feature>
<feature type="signal peptide" evidence="1">
    <location>
        <begin position="1"/>
        <end position="24"/>
    </location>
</feature>
<accession>A0A212JH55</accession>
<dbReference type="EMBL" id="FLUO01000001">
    <property type="protein sequence ID" value="SBV98772.1"/>
    <property type="molecule type" value="Genomic_DNA"/>
</dbReference>
<sequence length="141" mass="15109">MKGFLRFGALGALALGLSAVPVSAATDIDTRIAVLRGLDKITGRITTLTTPVGDTVRFGSLAIIVRACRTRPPEEPPESAAFLDIADIKPNQPPIDVFRGWMYASSPAVSAMDHPVYDIWVLECREPIQPPPESGNPIETG</sequence>
<keyword evidence="1" id="KW-0732">Signal</keyword>
<dbReference type="InterPro" id="IPR019225">
    <property type="entry name" value="DUF2155"/>
</dbReference>
<evidence type="ECO:0000313" key="2">
    <source>
        <dbReference type="EMBL" id="SBV98772.1"/>
    </source>
</evidence>
<evidence type="ECO:0000256" key="1">
    <source>
        <dbReference type="SAM" id="SignalP"/>
    </source>
</evidence>
<protein>
    <recommendedName>
        <fullName evidence="3">Cellulase-like protein</fullName>
    </recommendedName>
</protein>
<dbReference type="Pfam" id="PF09923">
    <property type="entry name" value="DUF2155"/>
    <property type="match status" value="1"/>
</dbReference>
<organism evidence="2">
    <name type="scientific">uncultured Alphaproteobacteria bacterium</name>
    <dbReference type="NCBI Taxonomy" id="91750"/>
    <lineage>
        <taxon>Bacteria</taxon>
        <taxon>Pseudomonadati</taxon>
        <taxon>Pseudomonadota</taxon>
        <taxon>Alphaproteobacteria</taxon>
        <taxon>environmental samples</taxon>
    </lineage>
</organism>
<gene>
    <name evidence="2" type="ORF">KL86APRO_11054</name>
</gene>
<proteinExistence type="predicted"/>